<evidence type="ECO:0000313" key="19">
    <source>
        <dbReference type="EMBL" id="PIP19328.1"/>
    </source>
</evidence>
<evidence type="ECO:0000256" key="4">
    <source>
        <dbReference type="ARBA" id="ARBA00022737"/>
    </source>
</evidence>
<keyword evidence="11" id="KW-0267">Excision nuclease</keyword>
<comment type="caution">
    <text evidence="19">The sequence shown here is derived from an EMBL/GenBank/DDBJ whole genome shotgun (WGS) entry which is preliminary data.</text>
</comment>
<dbReference type="InterPro" id="IPR041102">
    <property type="entry name" value="UvrA_inter"/>
</dbReference>
<evidence type="ECO:0000256" key="1">
    <source>
        <dbReference type="ARBA" id="ARBA00004496"/>
    </source>
</evidence>
<accession>A0A2G9YJB7</accession>
<keyword evidence="14" id="KW-0742">SOS response</keyword>
<keyword evidence="4" id="KW-0677">Repeat</keyword>
<evidence type="ECO:0000256" key="9">
    <source>
        <dbReference type="ARBA" id="ARBA00022833"/>
    </source>
</evidence>
<keyword evidence="5" id="KW-0547">Nucleotide-binding</keyword>
<evidence type="ECO:0000256" key="14">
    <source>
        <dbReference type="ARBA" id="ARBA00023236"/>
    </source>
</evidence>
<gene>
    <name evidence="19" type="primary">uvrA</name>
    <name evidence="19" type="ORF">COX41_03480</name>
</gene>
<evidence type="ECO:0000256" key="13">
    <source>
        <dbReference type="ARBA" id="ARBA00023204"/>
    </source>
</evidence>
<dbReference type="PANTHER" id="PTHR43152:SF3">
    <property type="entry name" value="UVRABC SYSTEM PROTEIN A"/>
    <property type="match status" value="1"/>
</dbReference>
<organism evidence="19 20">
    <name type="scientific">Candidatus Sherwoodlollariibacterium unditelluris</name>
    <dbReference type="NCBI Taxonomy" id="1974757"/>
    <lineage>
        <taxon>Bacteria</taxon>
        <taxon>Pseudomonadati</taxon>
        <taxon>Candidatus Omnitrophota</taxon>
        <taxon>Candidatus Sherwoodlollariibacterium</taxon>
    </lineage>
</organism>
<keyword evidence="6" id="KW-0227">DNA damage</keyword>
<keyword evidence="12" id="KW-0238">DNA-binding</keyword>
<evidence type="ECO:0000256" key="5">
    <source>
        <dbReference type="ARBA" id="ARBA00022741"/>
    </source>
</evidence>
<dbReference type="NCBIfam" id="TIGR00630">
    <property type="entry name" value="uvra"/>
    <property type="match status" value="1"/>
</dbReference>
<evidence type="ECO:0000313" key="20">
    <source>
        <dbReference type="Proteomes" id="UP000231292"/>
    </source>
</evidence>
<dbReference type="GO" id="GO:0005524">
    <property type="term" value="F:ATP binding"/>
    <property type="evidence" value="ECO:0007669"/>
    <property type="project" value="UniProtKB-KW"/>
</dbReference>
<keyword evidence="9" id="KW-0862">Zinc</keyword>
<evidence type="ECO:0000256" key="3">
    <source>
        <dbReference type="ARBA" id="ARBA00022723"/>
    </source>
</evidence>
<dbReference type="InterPro" id="IPR017871">
    <property type="entry name" value="ABC_transporter-like_CS"/>
</dbReference>
<reference evidence="19 20" key="1">
    <citation type="submission" date="2017-09" db="EMBL/GenBank/DDBJ databases">
        <title>Depth-based differentiation of microbial function through sediment-hosted aquifers and enrichment of novel symbionts in the deep terrestrial subsurface.</title>
        <authorList>
            <person name="Probst A.J."/>
            <person name="Ladd B."/>
            <person name="Jarett J.K."/>
            <person name="Geller-Mcgrath D.E."/>
            <person name="Sieber C.M."/>
            <person name="Emerson J.B."/>
            <person name="Anantharaman K."/>
            <person name="Thomas B.C."/>
            <person name="Malmstrom R."/>
            <person name="Stieglmeier M."/>
            <person name="Klingl A."/>
            <person name="Woyke T."/>
            <person name="Ryan C.M."/>
            <person name="Banfield J.F."/>
        </authorList>
    </citation>
    <scope>NUCLEOTIDE SEQUENCE [LARGE SCALE GENOMIC DNA]</scope>
    <source>
        <strain evidence="19">CG23_combo_of_CG06-09_8_20_14_all_41_10</strain>
    </source>
</reference>
<dbReference type="PROSITE" id="PS50893">
    <property type="entry name" value="ABC_TRANSPORTER_2"/>
    <property type="match status" value="1"/>
</dbReference>
<dbReference type="GO" id="GO:0005737">
    <property type="term" value="C:cytoplasm"/>
    <property type="evidence" value="ECO:0007669"/>
    <property type="project" value="UniProtKB-SubCell"/>
</dbReference>
<keyword evidence="7" id="KW-0228">DNA excision</keyword>
<evidence type="ECO:0000256" key="16">
    <source>
        <dbReference type="ARBA" id="ARBA00039316"/>
    </source>
</evidence>
<sequence>MEEKIIIKGARLHNLKNINLELPKNKLVVFTGVSGSGKSSLAFDTIFAEGQRRYIESLSPYARQFLDQMDKPDVDEISGLSPAIAINQKALSHNPRSTVGTLTEIYDYLRVLFARLGKVYCPTCGGRIQKLSLDEMMDIILENAKKLKTEYTAVLSPVVRGRKGEYYQLLYDYLSLGFSEARIDGKKYSLHKRIILERYKNHSIDIVMDKVRVGDEGRLFEAIESAVDYSKGLVLVLFGEDLYNSDKNQEMLLSSQWSCPNDNFAFPEIEPRLFSFNSPYGACSVCHGLGKESFFADTICPECKGKRLKSEVLSVKVDGKNIYEVTKLSIDKAYNFFVNYGEKLSEREKIIAQNLLNAIEWRLRFLLDVGLDYLTLEREAETLSAGEAQRIRLASQIGSQLSGVLYVLDEPTIGLHERDTEKLLNTLKTLKARNNTVIVVEHDERTIFSSDYLVDLGPGAGKNGGKVMLSALTDEAILDDKKYNSLTLDYLRDKKKIKLPLYRRTKVTEKLQIIGAKAHNLKKIKVEIPLRKLVCVTGVSGSGKSSLIYDVLYKNLVKILNHSYEDLENVNEILGNEYLDKVVMMDQAPIGRTPRSNPATYTGIFTPVRDFYASLEEARGRGYSHSRFSFNVSGGRCEACQGSGYNLIEMHFLAPVLVECEVCHSKRFNRETLQVEYNGKNISDVLQMTVDEAVKFFDGIYTITDKLKVLQKVGLGYIELGQSATTLSGGEAQRIKLAKELTYHLGKRVLYLLDEPTVGLHYYDLEMLLFVLNKLVEKGNSVILIEHNMHVIKSADYIIDLGPEGGDKGGKIIAKGTPEEIIESKESYTGKYLKKYLMGDALQGATL</sequence>
<dbReference type="PANTHER" id="PTHR43152">
    <property type="entry name" value="UVRABC SYSTEM PROTEIN A"/>
    <property type="match status" value="1"/>
</dbReference>
<keyword evidence="3" id="KW-0479">Metal-binding</keyword>
<evidence type="ECO:0000256" key="17">
    <source>
        <dbReference type="ARBA" id="ARBA00042156"/>
    </source>
</evidence>
<dbReference type="GO" id="GO:0009380">
    <property type="term" value="C:excinuclease repair complex"/>
    <property type="evidence" value="ECO:0007669"/>
    <property type="project" value="InterPro"/>
</dbReference>
<dbReference type="EMBL" id="PCRK01000084">
    <property type="protein sequence ID" value="PIP19328.1"/>
    <property type="molecule type" value="Genomic_DNA"/>
</dbReference>
<keyword evidence="10" id="KW-0067">ATP-binding</keyword>
<dbReference type="GO" id="GO:0006289">
    <property type="term" value="P:nucleotide-excision repair"/>
    <property type="evidence" value="ECO:0007669"/>
    <property type="project" value="InterPro"/>
</dbReference>
<evidence type="ECO:0000256" key="12">
    <source>
        <dbReference type="ARBA" id="ARBA00023125"/>
    </source>
</evidence>
<dbReference type="Gene3D" id="3.30.190.20">
    <property type="match status" value="1"/>
</dbReference>
<evidence type="ECO:0000259" key="18">
    <source>
        <dbReference type="PROSITE" id="PS50893"/>
    </source>
</evidence>
<keyword evidence="13" id="KW-0234">DNA repair</keyword>
<dbReference type="FunFam" id="1.20.1580.10:FF:000003">
    <property type="entry name" value="UvrABC system protein A"/>
    <property type="match status" value="1"/>
</dbReference>
<dbReference type="GO" id="GO:0009432">
    <property type="term" value="P:SOS response"/>
    <property type="evidence" value="ECO:0007669"/>
    <property type="project" value="UniProtKB-KW"/>
</dbReference>
<evidence type="ECO:0000256" key="6">
    <source>
        <dbReference type="ARBA" id="ARBA00022763"/>
    </source>
</evidence>
<comment type="subcellular location">
    <subcellularLocation>
        <location evidence="1">Cytoplasm</location>
    </subcellularLocation>
</comment>
<keyword evidence="2" id="KW-0963">Cytoplasm</keyword>
<proteinExistence type="inferred from homology"/>
<dbReference type="SUPFAM" id="SSF52540">
    <property type="entry name" value="P-loop containing nucleoside triphosphate hydrolases"/>
    <property type="match status" value="2"/>
</dbReference>
<dbReference type="AlphaFoldDB" id="A0A2G9YJB7"/>
<dbReference type="PROSITE" id="PS00211">
    <property type="entry name" value="ABC_TRANSPORTER_1"/>
    <property type="match status" value="2"/>
</dbReference>
<evidence type="ECO:0000256" key="8">
    <source>
        <dbReference type="ARBA" id="ARBA00022771"/>
    </source>
</evidence>
<dbReference type="InterPro" id="IPR027417">
    <property type="entry name" value="P-loop_NTPase"/>
</dbReference>
<dbReference type="GO" id="GO:0003677">
    <property type="term" value="F:DNA binding"/>
    <property type="evidence" value="ECO:0007669"/>
    <property type="project" value="UniProtKB-KW"/>
</dbReference>
<evidence type="ECO:0000256" key="2">
    <source>
        <dbReference type="ARBA" id="ARBA00022490"/>
    </source>
</evidence>
<evidence type="ECO:0000256" key="11">
    <source>
        <dbReference type="ARBA" id="ARBA00022881"/>
    </source>
</evidence>
<dbReference type="Pfam" id="PF17760">
    <property type="entry name" value="UvrA_inter"/>
    <property type="match status" value="1"/>
</dbReference>
<evidence type="ECO:0000256" key="7">
    <source>
        <dbReference type="ARBA" id="ARBA00022769"/>
    </source>
</evidence>
<dbReference type="CDD" id="cd03271">
    <property type="entry name" value="ABC_UvrA_II"/>
    <property type="match status" value="1"/>
</dbReference>
<dbReference type="Gene3D" id="3.40.50.300">
    <property type="entry name" value="P-loop containing nucleotide triphosphate hydrolases"/>
    <property type="match status" value="3"/>
</dbReference>
<dbReference type="GO" id="GO:0008270">
    <property type="term" value="F:zinc ion binding"/>
    <property type="evidence" value="ECO:0007669"/>
    <property type="project" value="UniProtKB-KW"/>
</dbReference>
<dbReference type="GO" id="GO:0016887">
    <property type="term" value="F:ATP hydrolysis activity"/>
    <property type="evidence" value="ECO:0007669"/>
    <property type="project" value="InterPro"/>
</dbReference>
<dbReference type="InterPro" id="IPR003439">
    <property type="entry name" value="ABC_transporter-like_ATP-bd"/>
</dbReference>
<dbReference type="Proteomes" id="UP000231292">
    <property type="component" value="Unassembled WGS sequence"/>
</dbReference>
<protein>
    <recommendedName>
        <fullName evidence="16">UvrABC system protein A</fullName>
    </recommendedName>
    <alternativeName>
        <fullName evidence="17">Excinuclease ABC subunit A</fullName>
    </alternativeName>
</protein>
<comment type="similarity">
    <text evidence="15">Belongs to the ABC transporter superfamily. UvrA family.</text>
</comment>
<dbReference type="GO" id="GO:0004518">
    <property type="term" value="F:nuclease activity"/>
    <property type="evidence" value="ECO:0007669"/>
    <property type="project" value="UniProtKB-KW"/>
</dbReference>
<evidence type="ECO:0000256" key="10">
    <source>
        <dbReference type="ARBA" id="ARBA00022840"/>
    </source>
</evidence>
<evidence type="ECO:0000256" key="15">
    <source>
        <dbReference type="ARBA" id="ARBA00038000"/>
    </source>
</evidence>
<name>A0A2G9YJB7_9BACT</name>
<dbReference type="Gene3D" id="1.20.1580.10">
    <property type="entry name" value="ABC transporter ATPase like domain"/>
    <property type="match status" value="1"/>
</dbReference>
<dbReference type="InterPro" id="IPR004602">
    <property type="entry name" value="UvrA"/>
</dbReference>
<keyword evidence="8" id="KW-0863">Zinc-finger</keyword>
<feature type="domain" description="ABC transporter" evidence="18">
    <location>
        <begin position="502"/>
        <end position="834"/>
    </location>
</feature>